<dbReference type="RefSeq" id="WP_128389406.1">
    <property type="nucleotide sequence ID" value="NZ_SBII01000004.1"/>
</dbReference>
<accession>A0A444HBT0</accession>
<keyword evidence="2" id="KW-1185">Reference proteome</keyword>
<comment type="caution">
    <text evidence="1">The sequence shown here is derived from an EMBL/GenBank/DDBJ whole genome shotgun (WGS) entry which is preliminary data.</text>
</comment>
<reference evidence="1 2" key="1">
    <citation type="submission" date="2019-01" db="EMBL/GenBank/DDBJ databases">
        <title>Flavobacterium sp. nov.,isolated from freshwater.</title>
        <authorList>
            <person name="Zhang R."/>
            <person name="Du Z.-J."/>
        </authorList>
    </citation>
    <scope>NUCLEOTIDE SEQUENCE [LARGE SCALE GENOMIC DNA]</scope>
    <source>
        <strain evidence="1 2">1E403</strain>
    </source>
</reference>
<protein>
    <submittedName>
        <fullName evidence="1">DDE transposase family protein</fullName>
    </submittedName>
</protein>
<dbReference type="AlphaFoldDB" id="A0A444HBT0"/>
<evidence type="ECO:0000313" key="2">
    <source>
        <dbReference type="Proteomes" id="UP000287527"/>
    </source>
</evidence>
<sequence length="145" mass="16613">MAKTKQLEKDYAKTLFVNENISQKEIATRLKVTEKTIGKWVKDGNWETMKKSMLTTKENQLTMMYDQLDFLNTDIKGREFKIATPKEADIISKLTSAINRLETETSIGDTVEVAKKIIQFVRSQDVAFAAQLTNYFDGYITSLTK</sequence>
<name>A0A444HBT0_9FLAO</name>
<dbReference type="OrthoDB" id="961372at2"/>
<dbReference type="Proteomes" id="UP000287527">
    <property type="component" value="Unassembled WGS sequence"/>
</dbReference>
<gene>
    <name evidence="1" type="ORF">EPI11_07840</name>
</gene>
<evidence type="ECO:0000313" key="1">
    <source>
        <dbReference type="EMBL" id="RWX00924.1"/>
    </source>
</evidence>
<proteinExistence type="predicted"/>
<organism evidence="1 2">
    <name type="scientific">Flavobacterium cerinum</name>
    <dbReference type="NCBI Taxonomy" id="2502784"/>
    <lineage>
        <taxon>Bacteria</taxon>
        <taxon>Pseudomonadati</taxon>
        <taxon>Bacteroidota</taxon>
        <taxon>Flavobacteriia</taxon>
        <taxon>Flavobacteriales</taxon>
        <taxon>Flavobacteriaceae</taxon>
        <taxon>Flavobacterium</taxon>
    </lineage>
</organism>
<dbReference type="EMBL" id="SBII01000004">
    <property type="protein sequence ID" value="RWX00924.1"/>
    <property type="molecule type" value="Genomic_DNA"/>
</dbReference>